<organism evidence="1 2">
    <name type="scientific">Nitratireductor aestuarii</name>
    <dbReference type="NCBI Taxonomy" id="1735103"/>
    <lineage>
        <taxon>Bacteria</taxon>
        <taxon>Pseudomonadati</taxon>
        <taxon>Pseudomonadota</taxon>
        <taxon>Alphaproteobacteria</taxon>
        <taxon>Hyphomicrobiales</taxon>
        <taxon>Phyllobacteriaceae</taxon>
        <taxon>Nitratireductor</taxon>
    </lineage>
</organism>
<protein>
    <submittedName>
        <fullName evidence="1">Uncharacterized protein</fullName>
    </submittedName>
</protein>
<dbReference type="AlphaFoldDB" id="A0A916RTU9"/>
<dbReference type="Proteomes" id="UP000636264">
    <property type="component" value="Unassembled WGS sequence"/>
</dbReference>
<keyword evidence="2" id="KW-1185">Reference proteome</keyword>
<evidence type="ECO:0000313" key="2">
    <source>
        <dbReference type="Proteomes" id="UP000636264"/>
    </source>
</evidence>
<reference evidence="1" key="2">
    <citation type="submission" date="2020-09" db="EMBL/GenBank/DDBJ databases">
        <authorList>
            <person name="Sun Q."/>
            <person name="Zhou Y."/>
        </authorList>
    </citation>
    <scope>NUCLEOTIDE SEQUENCE</scope>
    <source>
        <strain evidence="1">CGMCC 1.15320</strain>
    </source>
</reference>
<gene>
    <name evidence="1" type="ORF">GCM10011385_25840</name>
</gene>
<name>A0A916RTU9_9HYPH</name>
<dbReference type="Gene3D" id="3.30.2440.10">
    <property type="entry name" value="Secreted effector protein SifA"/>
    <property type="match status" value="1"/>
</dbReference>
<reference evidence="1" key="1">
    <citation type="journal article" date="2014" name="Int. J. Syst. Evol. Microbiol.">
        <title>Complete genome sequence of Corynebacterium casei LMG S-19264T (=DSM 44701T), isolated from a smear-ripened cheese.</title>
        <authorList>
            <consortium name="US DOE Joint Genome Institute (JGI-PGF)"/>
            <person name="Walter F."/>
            <person name="Albersmeier A."/>
            <person name="Kalinowski J."/>
            <person name="Ruckert C."/>
        </authorList>
    </citation>
    <scope>NUCLEOTIDE SEQUENCE</scope>
    <source>
        <strain evidence="1">CGMCC 1.15320</strain>
    </source>
</reference>
<accession>A0A916RTU9</accession>
<proteinExistence type="predicted"/>
<comment type="caution">
    <text evidence="1">The sequence shown here is derived from an EMBL/GenBank/DDBJ whole genome shotgun (WGS) entry which is preliminary data.</text>
</comment>
<dbReference type="RefSeq" id="WP_188721475.1">
    <property type="nucleotide sequence ID" value="NZ_BMIF01000007.1"/>
</dbReference>
<sequence length="319" mass="34784">MSTFVSLPTRFGGSLNISVSDAASLAVRSANGMSGTTSLTKIWDRIKDWFLGTHFVEAKEHLAQLYAAGVADEDRLASFQELKKFAGPAFQDRFSIVPQDFGYAIEIDYGSGLPAYHHEITVCSERYLELKWNQVAGEALDPGKSEEDRTRILREHETQLMNDLSRLTYVIDSEPLDFSPPVGAEPNDARLMLQTFRAVLLSGGTLTSQQHVAVEALAAQGIFADVGFSAQDINGGKLSIEAIAAGLIGPELQQTLNISRSGDDIILQGISIKEAVDLTRTNFKRSPLMLSRVVDFSLSIDPAGRVKVISASYCGPERE</sequence>
<evidence type="ECO:0000313" key="1">
    <source>
        <dbReference type="EMBL" id="GGA70844.1"/>
    </source>
</evidence>
<dbReference type="EMBL" id="BMIF01000007">
    <property type="protein sequence ID" value="GGA70844.1"/>
    <property type="molecule type" value="Genomic_DNA"/>
</dbReference>